<dbReference type="Pfam" id="PF25137">
    <property type="entry name" value="ADH_Fe_C"/>
    <property type="match status" value="1"/>
</dbReference>
<dbReference type="Gene3D" id="3.40.50.1970">
    <property type="match status" value="1"/>
</dbReference>
<sequence>MTSFTYSAGPARVVFGSGTISVLPDEVADLGASRALVIGSGRAAPARAALGALAVAHFGDAAMHTPVEVTEQALAVVHDANVDCLVAVGGGSAIGLGKALALRTDLPQIVVPTTYAGSEATPVLGQTADGRKTTIRTPAVLPETIVYDVDLTVGMPVPLSVTSGINAMAHAVEALYSPDANPMTDQLALDAIRRLARSLPRIAAAPADRDARDDALQAAWLAGTCLGAVSMGLHHKLAHVLGGSFGLPHSETHTVLLPHVMAYMAPAAMDRIAETLRVGDAPTAVYDLIAELGGPTSLKALGMTEADLATIDEHQDVLRAAWEGTRPERIS</sequence>
<dbReference type="InterPro" id="IPR056798">
    <property type="entry name" value="ADH_Fe_C"/>
</dbReference>
<accession>A0ABX2EZH2</accession>
<protein>
    <submittedName>
        <fullName evidence="6">Iron-containing alcohol dehydrogenase</fullName>
    </submittedName>
</protein>
<evidence type="ECO:0000313" key="7">
    <source>
        <dbReference type="Proteomes" id="UP000763557"/>
    </source>
</evidence>
<dbReference type="CDD" id="cd08177">
    <property type="entry name" value="MAR"/>
    <property type="match status" value="1"/>
</dbReference>
<reference evidence="6 7" key="1">
    <citation type="submission" date="2020-01" db="EMBL/GenBank/DDBJ databases">
        <title>Kibdelosporangium persica a novel Actinomycetes from a hot desert in Iran.</title>
        <authorList>
            <person name="Safaei N."/>
            <person name="Zaburannyi N."/>
            <person name="Mueller R."/>
            <person name="Wink J."/>
        </authorList>
    </citation>
    <scope>NUCLEOTIDE SEQUENCE [LARGE SCALE GENOMIC DNA]</scope>
    <source>
        <strain evidence="6 7">4NS15</strain>
    </source>
</reference>
<comment type="similarity">
    <text evidence="1">Belongs to the iron-containing alcohol dehydrogenase family.</text>
</comment>
<dbReference type="Proteomes" id="UP000763557">
    <property type="component" value="Unassembled WGS sequence"/>
</dbReference>
<dbReference type="InterPro" id="IPR034786">
    <property type="entry name" value="MAR"/>
</dbReference>
<dbReference type="PANTHER" id="PTHR11496">
    <property type="entry name" value="ALCOHOL DEHYDROGENASE"/>
    <property type="match status" value="1"/>
</dbReference>
<organism evidence="6 7">
    <name type="scientific">Kibdelosporangium persicum</name>
    <dbReference type="NCBI Taxonomy" id="2698649"/>
    <lineage>
        <taxon>Bacteria</taxon>
        <taxon>Bacillati</taxon>
        <taxon>Actinomycetota</taxon>
        <taxon>Actinomycetes</taxon>
        <taxon>Pseudonocardiales</taxon>
        <taxon>Pseudonocardiaceae</taxon>
        <taxon>Kibdelosporangium</taxon>
    </lineage>
</organism>
<name>A0ABX2EZH2_9PSEU</name>
<dbReference type="Pfam" id="PF00465">
    <property type="entry name" value="Fe-ADH"/>
    <property type="match status" value="1"/>
</dbReference>
<evidence type="ECO:0000259" key="5">
    <source>
        <dbReference type="Pfam" id="PF25137"/>
    </source>
</evidence>
<feature type="domain" description="Alcohol dehydrogenase iron-type/glycerol dehydrogenase GldA" evidence="4">
    <location>
        <begin position="10"/>
        <end position="148"/>
    </location>
</feature>
<evidence type="ECO:0000256" key="3">
    <source>
        <dbReference type="ARBA" id="ARBA00023027"/>
    </source>
</evidence>
<dbReference type="SUPFAM" id="SSF56796">
    <property type="entry name" value="Dehydroquinate synthase-like"/>
    <property type="match status" value="1"/>
</dbReference>
<dbReference type="RefSeq" id="WP_173126298.1">
    <property type="nucleotide sequence ID" value="NZ_CBCSGW010000038.1"/>
</dbReference>
<keyword evidence="2" id="KW-0560">Oxidoreductase</keyword>
<dbReference type="PANTHER" id="PTHR11496:SF102">
    <property type="entry name" value="ALCOHOL DEHYDROGENASE 4"/>
    <property type="match status" value="1"/>
</dbReference>
<evidence type="ECO:0000256" key="1">
    <source>
        <dbReference type="ARBA" id="ARBA00007358"/>
    </source>
</evidence>
<evidence type="ECO:0000256" key="2">
    <source>
        <dbReference type="ARBA" id="ARBA00023002"/>
    </source>
</evidence>
<dbReference type="InterPro" id="IPR001670">
    <property type="entry name" value="ADH_Fe/GldA"/>
</dbReference>
<keyword evidence="3" id="KW-0520">NAD</keyword>
<dbReference type="Gene3D" id="1.20.1090.10">
    <property type="entry name" value="Dehydroquinate synthase-like - alpha domain"/>
    <property type="match status" value="1"/>
</dbReference>
<comment type="caution">
    <text evidence="6">The sequence shown here is derived from an EMBL/GenBank/DDBJ whole genome shotgun (WGS) entry which is preliminary data.</text>
</comment>
<dbReference type="EMBL" id="JAAATY010000003">
    <property type="protein sequence ID" value="NRN64414.1"/>
    <property type="molecule type" value="Genomic_DNA"/>
</dbReference>
<keyword evidence="7" id="KW-1185">Reference proteome</keyword>
<gene>
    <name evidence="6" type="ORF">GC106_16200</name>
</gene>
<feature type="domain" description="Fe-containing alcohol dehydrogenase-like C-terminal" evidence="5">
    <location>
        <begin position="161"/>
        <end position="313"/>
    </location>
</feature>
<proteinExistence type="inferred from homology"/>
<evidence type="ECO:0000313" key="6">
    <source>
        <dbReference type="EMBL" id="NRN64414.1"/>
    </source>
</evidence>
<evidence type="ECO:0000259" key="4">
    <source>
        <dbReference type="Pfam" id="PF00465"/>
    </source>
</evidence>
<dbReference type="InterPro" id="IPR039697">
    <property type="entry name" value="Alcohol_dehydrogenase_Fe"/>
</dbReference>